<organism evidence="2 3">
    <name type="scientific">Gracilimonas mengyeensis</name>
    <dbReference type="NCBI Taxonomy" id="1302730"/>
    <lineage>
        <taxon>Bacteria</taxon>
        <taxon>Pseudomonadati</taxon>
        <taxon>Balneolota</taxon>
        <taxon>Balneolia</taxon>
        <taxon>Balneolales</taxon>
        <taxon>Balneolaceae</taxon>
        <taxon>Gracilimonas</taxon>
    </lineage>
</organism>
<evidence type="ECO:0000256" key="1">
    <source>
        <dbReference type="ARBA" id="ARBA00004496"/>
    </source>
</evidence>
<dbReference type="InterPro" id="IPR019903">
    <property type="entry name" value="RIC_family"/>
</dbReference>
<comment type="subcellular location">
    <subcellularLocation>
        <location evidence="1">Cytoplasm</location>
    </subcellularLocation>
</comment>
<protein>
    <submittedName>
        <fullName evidence="2">Iron-sulfur cluster repair di-iron protein</fullName>
    </submittedName>
</protein>
<name>A0A521D1L4_9BACT</name>
<dbReference type="RefSeq" id="WP_142454285.1">
    <property type="nucleotide sequence ID" value="NZ_FXTP01000007.1"/>
</dbReference>
<dbReference type="Gene3D" id="1.20.120.520">
    <property type="entry name" value="nmb1532 protein domain like"/>
    <property type="match status" value="1"/>
</dbReference>
<dbReference type="PANTHER" id="PTHR36438">
    <property type="entry name" value="IRON-SULFUR CLUSTER REPAIR PROTEIN YTFE"/>
    <property type="match status" value="1"/>
</dbReference>
<dbReference type="PANTHER" id="PTHR36438:SF1">
    <property type="entry name" value="IRON-SULFUR CLUSTER REPAIR PROTEIN YTFE"/>
    <property type="match status" value="1"/>
</dbReference>
<dbReference type="EMBL" id="FXTP01000007">
    <property type="protein sequence ID" value="SMO65552.1"/>
    <property type="molecule type" value="Genomic_DNA"/>
</dbReference>
<gene>
    <name evidence="2" type="ORF">SAMN06265219_10733</name>
</gene>
<sequence length="246" mass="29358">MNVEEKEPPGILKKTIADFLQEEKRGFRLLQVLGIPTRGNEHKTLMEVCTVENRNEEEILKEIKQLKKGTEFDYPDGIFSWSTELVIRYLKEEHHDYTISLIQNADDYGARAWDVHGAQYPKINQVNWYVQKLKKKLEMHLSFENQKYFPNVLRFFQMNGEPKDGMVQSLKKQTEIVEKDQQDIEYFTQRIRDLTNNFTPPKEACTTFRLFYLTLQKLDQDLKKHHFLEHQYVLSKLKMKLDNLLI</sequence>
<reference evidence="2 3" key="1">
    <citation type="submission" date="2017-05" db="EMBL/GenBank/DDBJ databases">
        <authorList>
            <person name="Varghese N."/>
            <person name="Submissions S."/>
        </authorList>
    </citation>
    <scope>NUCLEOTIDE SEQUENCE [LARGE SCALE GENOMIC DNA]</scope>
    <source>
        <strain evidence="2 3">DSM 21985</strain>
    </source>
</reference>
<evidence type="ECO:0000313" key="3">
    <source>
        <dbReference type="Proteomes" id="UP000317557"/>
    </source>
</evidence>
<evidence type="ECO:0000313" key="2">
    <source>
        <dbReference type="EMBL" id="SMO65552.1"/>
    </source>
</evidence>
<accession>A0A521D1L4</accession>
<dbReference type="Proteomes" id="UP000317557">
    <property type="component" value="Unassembled WGS sequence"/>
</dbReference>
<dbReference type="AlphaFoldDB" id="A0A521D1L4"/>
<keyword evidence="3" id="KW-1185">Reference proteome</keyword>
<proteinExistence type="predicted"/>
<dbReference type="GO" id="GO:0005737">
    <property type="term" value="C:cytoplasm"/>
    <property type="evidence" value="ECO:0007669"/>
    <property type="project" value="UniProtKB-SubCell"/>
</dbReference>
<dbReference type="OrthoDB" id="1523105at2"/>